<evidence type="ECO:0000256" key="1">
    <source>
        <dbReference type="ARBA" id="ARBA00004141"/>
    </source>
</evidence>
<evidence type="ECO:0000256" key="3">
    <source>
        <dbReference type="ARBA" id="ARBA00022989"/>
    </source>
</evidence>
<feature type="transmembrane region" description="Helical" evidence="5">
    <location>
        <begin position="190"/>
        <end position="208"/>
    </location>
</feature>
<dbReference type="EMBL" id="OC321118">
    <property type="protein sequence ID" value="CAD7409467.1"/>
    <property type="molecule type" value="Genomic_DNA"/>
</dbReference>
<dbReference type="GO" id="GO:0016020">
    <property type="term" value="C:membrane"/>
    <property type="evidence" value="ECO:0007669"/>
    <property type="project" value="UniProtKB-SubCell"/>
</dbReference>
<evidence type="ECO:0000256" key="5">
    <source>
        <dbReference type="SAM" id="Phobius"/>
    </source>
</evidence>
<dbReference type="GO" id="GO:0006820">
    <property type="term" value="P:monoatomic anion transport"/>
    <property type="evidence" value="ECO:0007669"/>
    <property type="project" value="TreeGrafter"/>
</dbReference>
<evidence type="ECO:0000256" key="2">
    <source>
        <dbReference type="ARBA" id="ARBA00022692"/>
    </source>
</evidence>
<accession>A0A7R9D7C1</accession>
<dbReference type="InterPro" id="IPR036259">
    <property type="entry name" value="MFS_trans_sf"/>
</dbReference>
<feature type="transmembrane region" description="Helical" evidence="5">
    <location>
        <begin position="214"/>
        <end position="235"/>
    </location>
</feature>
<keyword evidence="2 5" id="KW-0812">Transmembrane</keyword>
<evidence type="ECO:0000313" key="6">
    <source>
        <dbReference type="EMBL" id="CAD7409467.1"/>
    </source>
</evidence>
<evidence type="ECO:0000256" key="4">
    <source>
        <dbReference type="ARBA" id="ARBA00023136"/>
    </source>
</evidence>
<reference evidence="6" key="1">
    <citation type="submission" date="2020-11" db="EMBL/GenBank/DDBJ databases">
        <authorList>
            <person name="Tran Van P."/>
        </authorList>
    </citation>
    <scope>NUCLEOTIDE SEQUENCE</scope>
</reference>
<name>A0A7R9D7C1_TIMCR</name>
<keyword evidence="4 5" id="KW-0472">Membrane</keyword>
<dbReference type="Pfam" id="PF07690">
    <property type="entry name" value="MFS_1"/>
    <property type="match status" value="1"/>
</dbReference>
<protein>
    <submittedName>
        <fullName evidence="6">Uncharacterized protein</fullName>
    </submittedName>
</protein>
<dbReference type="InterPro" id="IPR050382">
    <property type="entry name" value="MFS_Na/Anion_cotransporter"/>
</dbReference>
<dbReference type="GO" id="GO:0022857">
    <property type="term" value="F:transmembrane transporter activity"/>
    <property type="evidence" value="ECO:0007669"/>
    <property type="project" value="InterPro"/>
</dbReference>
<dbReference type="PANTHER" id="PTHR11662">
    <property type="entry name" value="SOLUTE CARRIER FAMILY 17"/>
    <property type="match status" value="1"/>
</dbReference>
<gene>
    <name evidence="6" type="ORF">TCEB3V08_LOCUS10035</name>
</gene>
<dbReference type="AlphaFoldDB" id="A0A7R9D7C1"/>
<feature type="transmembrane region" description="Helical" evidence="5">
    <location>
        <begin position="55"/>
        <end position="82"/>
    </location>
</feature>
<keyword evidence="3 5" id="KW-1133">Transmembrane helix</keyword>
<sequence length="308" mass="34010">MEYGCTKIHFLLTLDLDFPVAGGTHQSASWSPTGFFRVERNGETPPEDRITCKQVLNLMVILGFMFNYMLRVNLTIAIVAMVHPSNKTDSSGNLLKHTSECSGLGDSTANNTIAGVLGNDTLERTPALANALVVLSSTAEDGEIEEELQQTRFYWDEYQQNFMLGCFFWGYLCTELPGGRLAEIIGARRVFGYSMLAASIITVVTPAAANLSYIAVIVLRVLLGLMLPYGFMILCRTSNGSSSSSPGKTVSRNRRYLWEFKRYGIKQGPTNASTTMPSLNINVFRGRNQRTATPQVRLAHMTLSLLLP</sequence>
<dbReference type="InterPro" id="IPR011701">
    <property type="entry name" value="MFS"/>
</dbReference>
<organism evidence="6">
    <name type="scientific">Timema cristinae</name>
    <name type="common">Walking stick</name>
    <dbReference type="NCBI Taxonomy" id="61476"/>
    <lineage>
        <taxon>Eukaryota</taxon>
        <taxon>Metazoa</taxon>
        <taxon>Ecdysozoa</taxon>
        <taxon>Arthropoda</taxon>
        <taxon>Hexapoda</taxon>
        <taxon>Insecta</taxon>
        <taxon>Pterygota</taxon>
        <taxon>Neoptera</taxon>
        <taxon>Polyneoptera</taxon>
        <taxon>Phasmatodea</taxon>
        <taxon>Timematodea</taxon>
        <taxon>Timematoidea</taxon>
        <taxon>Timematidae</taxon>
        <taxon>Timema</taxon>
    </lineage>
</organism>
<dbReference type="SUPFAM" id="SSF103473">
    <property type="entry name" value="MFS general substrate transporter"/>
    <property type="match status" value="1"/>
</dbReference>
<dbReference type="PANTHER" id="PTHR11662:SF411">
    <property type="entry name" value="GH05102P"/>
    <property type="match status" value="1"/>
</dbReference>
<comment type="subcellular location">
    <subcellularLocation>
        <location evidence="1">Membrane</location>
        <topology evidence="1">Multi-pass membrane protein</topology>
    </subcellularLocation>
</comment>
<dbReference type="Gene3D" id="1.20.1250.20">
    <property type="entry name" value="MFS general substrate transporter like domains"/>
    <property type="match status" value="1"/>
</dbReference>
<proteinExistence type="predicted"/>